<dbReference type="Proteomes" id="UP000800039">
    <property type="component" value="Unassembled WGS sequence"/>
</dbReference>
<dbReference type="GeneID" id="63855717"/>
<evidence type="ECO:0000313" key="2">
    <source>
        <dbReference type="Proteomes" id="UP000800039"/>
    </source>
</evidence>
<proteinExistence type="predicted"/>
<protein>
    <submittedName>
        <fullName evidence="1">Uncharacterized protein</fullName>
    </submittedName>
</protein>
<dbReference type="RefSeq" id="XP_040789461.1">
    <property type="nucleotide sequence ID" value="XM_040938461.1"/>
</dbReference>
<comment type="caution">
    <text evidence="1">The sequence shown here is derived from an EMBL/GenBank/DDBJ whole genome shotgun (WGS) entry which is preliminary data.</text>
</comment>
<sequence length="205" mass="22491">MPCITFRASATLLSQPLPQKSACLSYSACFNISPPLLLYRPIFCQSPAVQPSAHCTASLFPARDAEPPRIDSPQPLKPPTDLAAFPETRRSEASLVFTRQPASHPFTSILSPPFIPSTSGSRHSALQPLHQQVSAFPSVALCSLWLWPPKRRCRKQTNTRRPFASCPRPKPPSICTSRDLSLAIESVIDIVPRSASRSIPYLPPP</sequence>
<dbReference type="EMBL" id="ML976615">
    <property type="protein sequence ID" value="KAF1846898.1"/>
    <property type="molecule type" value="Genomic_DNA"/>
</dbReference>
<evidence type="ECO:0000313" key="1">
    <source>
        <dbReference type="EMBL" id="KAF1846898.1"/>
    </source>
</evidence>
<dbReference type="AlphaFoldDB" id="A0A9P4GIP1"/>
<gene>
    <name evidence="1" type="ORF">K460DRAFT_49718</name>
</gene>
<accession>A0A9P4GIP1</accession>
<reference evidence="1" key="1">
    <citation type="submission" date="2020-01" db="EMBL/GenBank/DDBJ databases">
        <authorList>
            <consortium name="DOE Joint Genome Institute"/>
            <person name="Haridas S."/>
            <person name="Albert R."/>
            <person name="Binder M."/>
            <person name="Bloem J."/>
            <person name="Labutti K."/>
            <person name="Salamov A."/>
            <person name="Andreopoulos B."/>
            <person name="Baker S.E."/>
            <person name="Barry K."/>
            <person name="Bills G."/>
            <person name="Bluhm B.H."/>
            <person name="Cannon C."/>
            <person name="Castanera R."/>
            <person name="Culley D.E."/>
            <person name="Daum C."/>
            <person name="Ezra D."/>
            <person name="Gonzalez J.B."/>
            <person name="Henrissat B."/>
            <person name="Kuo A."/>
            <person name="Liang C."/>
            <person name="Lipzen A."/>
            <person name="Lutzoni F."/>
            <person name="Magnuson J."/>
            <person name="Mondo S."/>
            <person name="Nolan M."/>
            <person name="Ohm R."/>
            <person name="Pangilinan J."/>
            <person name="Park H.-J."/>
            <person name="Ramirez L."/>
            <person name="Alfaro M."/>
            <person name="Sun H."/>
            <person name="Tritt A."/>
            <person name="Yoshinaga Y."/>
            <person name="Zwiers L.-H."/>
            <person name="Turgeon B.G."/>
            <person name="Goodwin S.B."/>
            <person name="Spatafora J.W."/>
            <person name="Crous P.W."/>
            <person name="Grigoriev I.V."/>
        </authorList>
    </citation>
    <scope>NUCLEOTIDE SEQUENCE</scope>
    <source>
        <strain evidence="1">CBS 394.84</strain>
    </source>
</reference>
<name>A0A9P4GIP1_9PLEO</name>
<keyword evidence="2" id="KW-1185">Reference proteome</keyword>
<organism evidence="1 2">
    <name type="scientific">Cucurbitaria berberidis CBS 394.84</name>
    <dbReference type="NCBI Taxonomy" id="1168544"/>
    <lineage>
        <taxon>Eukaryota</taxon>
        <taxon>Fungi</taxon>
        <taxon>Dikarya</taxon>
        <taxon>Ascomycota</taxon>
        <taxon>Pezizomycotina</taxon>
        <taxon>Dothideomycetes</taxon>
        <taxon>Pleosporomycetidae</taxon>
        <taxon>Pleosporales</taxon>
        <taxon>Pleosporineae</taxon>
        <taxon>Cucurbitariaceae</taxon>
        <taxon>Cucurbitaria</taxon>
    </lineage>
</organism>